<evidence type="ECO:0000256" key="4">
    <source>
        <dbReference type="ARBA" id="ARBA00023014"/>
    </source>
</evidence>
<keyword evidence="3" id="KW-0408">Iron</keyword>
<dbReference type="PROSITE" id="PS00198">
    <property type="entry name" value="4FE4S_FER_1"/>
    <property type="match status" value="1"/>
</dbReference>
<sequence>MAKFGMLVDLTRCVGCHGCTVACQARWDLLPQVQFTKVHRYEVGTFPRVKGGVVTTQCMHCDDPPCARVCPTGATQKRADGIVVVDEQKCIGCRYCQSACPYDARSFNQERNIVQKCYFCYDFVENGQKPACVDTCMAGARIFGDLEDKGSELSRAIAARKAVQIKGTSIFYVPPRNLDPSFLPPDLKESSAVRIWQDIVHPGGKTVMGLAAGAVVASLVINTVKKERNHGD</sequence>
<dbReference type="PROSITE" id="PS51379">
    <property type="entry name" value="4FE4S_FER_2"/>
    <property type="match status" value="3"/>
</dbReference>
<dbReference type="InterPro" id="IPR017900">
    <property type="entry name" value="4Fe4S_Fe_S_CS"/>
</dbReference>
<proteinExistence type="predicted"/>
<dbReference type="CDD" id="cd10551">
    <property type="entry name" value="PsrB"/>
    <property type="match status" value="1"/>
</dbReference>
<dbReference type="GO" id="GO:0051539">
    <property type="term" value="F:4 iron, 4 sulfur cluster binding"/>
    <property type="evidence" value="ECO:0007669"/>
    <property type="project" value="UniProtKB-KW"/>
</dbReference>
<dbReference type="GO" id="GO:0046872">
    <property type="term" value="F:metal ion binding"/>
    <property type="evidence" value="ECO:0007669"/>
    <property type="project" value="UniProtKB-KW"/>
</dbReference>
<dbReference type="Pfam" id="PF13247">
    <property type="entry name" value="Fer4_11"/>
    <property type="match status" value="1"/>
</dbReference>
<organism evidence="6 7">
    <name type="scientific">Neomoorella stamsii</name>
    <dbReference type="NCBI Taxonomy" id="1266720"/>
    <lineage>
        <taxon>Bacteria</taxon>
        <taxon>Bacillati</taxon>
        <taxon>Bacillota</taxon>
        <taxon>Clostridia</taxon>
        <taxon>Neomoorellales</taxon>
        <taxon>Neomoorellaceae</taxon>
        <taxon>Neomoorella</taxon>
    </lineage>
</organism>
<accession>A0A9X7P5P9</accession>
<name>A0A9X7P5P9_9FIRM</name>
<dbReference type="PANTHER" id="PTHR43177:SF3">
    <property type="entry name" value="PROTEIN NRFC HOMOLOG"/>
    <property type="match status" value="1"/>
</dbReference>
<evidence type="ECO:0000256" key="1">
    <source>
        <dbReference type="ARBA" id="ARBA00022485"/>
    </source>
</evidence>
<gene>
    <name evidence="6" type="primary">ttrB_5</name>
    <name evidence="6" type="ORF">MOST_23250</name>
</gene>
<keyword evidence="2" id="KW-0479">Metal-binding</keyword>
<feature type="domain" description="4Fe-4S ferredoxin-type" evidence="5">
    <location>
        <begin position="4"/>
        <end position="35"/>
    </location>
</feature>
<feature type="domain" description="4Fe-4S ferredoxin-type" evidence="5">
    <location>
        <begin position="49"/>
        <end position="80"/>
    </location>
</feature>
<evidence type="ECO:0000256" key="3">
    <source>
        <dbReference type="ARBA" id="ARBA00023004"/>
    </source>
</evidence>
<reference evidence="6 7" key="1">
    <citation type="submission" date="2018-03" db="EMBL/GenBank/DDBJ databases">
        <title>Genome sequence of Moorella stamsii DSM 26217.</title>
        <authorList>
            <person name="Poehlein A."/>
            <person name="Daniel R."/>
        </authorList>
    </citation>
    <scope>NUCLEOTIDE SEQUENCE [LARGE SCALE GENOMIC DNA]</scope>
    <source>
        <strain evidence="7">DSM 26217</strain>
    </source>
</reference>
<comment type="caution">
    <text evidence="6">The sequence shown here is derived from an EMBL/GenBank/DDBJ whole genome shotgun (WGS) entry which is preliminary data.</text>
</comment>
<evidence type="ECO:0000313" key="7">
    <source>
        <dbReference type="Proteomes" id="UP000239430"/>
    </source>
</evidence>
<evidence type="ECO:0000256" key="2">
    <source>
        <dbReference type="ARBA" id="ARBA00022723"/>
    </source>
</evidence>
<keyword evidence="4" id="KW-0411">Iron-sulfur</keyword>
<keyword evidence="7" id="KW-1185">Reference proteome</keyword>
<evidence type="ECO:0000313" key="6">
    <source>
        <dbReference type="EMBL" id="PRR71757.1"/>
    </source>
</evidence>
<dbReference type="RefSeq" id="WP_083476562.1">
    <property type="nucleotide sequence ID" value="NZ_PVXL01000050.1"/>
</dbReference>
<feature type="domain" description="4Fe-4S ferredoxin-type" evidence="5">
    <location>
        <begin position="81"/>
        <end position="110"/>
    </location>
</feature>
<dbReference type="SUPFAM" id="SSF54862">
    <property type="entry name" value="4Fe-4S ferredoxins"/>
    <property type="match status" value="1"/>
</dbReference>
<dbReference type="InterPro" id="IPR050954">
    <property type="entry name" value="ET_IronSulfur_Cluster-Binding"/>
</dbReference>
<dbReference type="InterPro" id="IPR017896">
    <property type="entry name" value="4Fe4S_Fe-S-bd"/>
</dbReference>
<dbReference type="EMBL" id="PVXL01000050">
    <property type="protein sequence ID" value="PRR71757.1"/>
    <property type="molecule type" value="Genomic_DNA"/>
</dbReference>
<dbReference type="AlphaFoldDB" id="A0A9X7P5P9"/>
<keyword evidence="1" id="KW-0004">4Fe-4S</keyword>
<protein>
    <submittedName>
        <fullName evidence="6">Tetrathionate reductase subunit B</fullName>
    </submittedName>
</protein>
<dbReference type="PANTHER" id="PTHR43177">
    <property type="entry name" value="PROTEIN NRFC"/>
    <property type="match status" value="1"/>
</dbReference>
<dbReference type="Proteomes" id="UP000239430">
    <property type="component" value="Unassembled WGS sequence"/>
</dbReference>
<dbReference type="Gene3D" id="3.30.70.20">
    <property type="match status" value="2"/>
</dbReference>
<evidence type="ECO:0000259" key="5">
    <source>
        <dbReference type="PROSITE" id="PS51379"/>
    </source>
</evidence>